<feature type="domain" description="TonB-dependent receptor-like beta-barrel" evidence="13">
    <location>
        <begin position="361"/>
        <end position="900"/>
    </location>
</feature>
<evidence type="ECO:0000313" key="15">
    <source>
        <dbReference type="EMBL" id="TVT41193.1"/>
    </source>
</evidence>
<dbReference type="Pfam" id="PF00593">
    <property type="entry name" value="TonB_dep_Rec_b-barrel"/>
    <property type="match status" value="1"/>
</dbReference>
<keyword evidence="9 10" id="KW-0998">Cell outer membrane</keyword>
<evidence type="ECO:0000256" key="6">
    <source>
        <dbReference type="ARBA" id="ARBA00023077"/>
    </source>
</evidence>
<gene>
    <name evidence="15" type="ORF">FNT36_06950</name>
</gene>
<proteinExistence type="inferred from homology"/>
<dbReference type="Gene3D" id="2.40.170.20">
    <property type="entry name" value="TonB-dependent receptor, beta-barrel domain"/>
    <property type="match status" value="1"/>
</dbReference>
<keyword evidence="7 10" id="KW-0472">Membrane</keyword>
<evidence type="ECO:0000256" key="7">
    <source>
        <dbReference type="ARBA" id="ARBA00023136"/>
    </source>
</evidence>
<keyword evidence="2 10" id="KW-0813">Transport</keyword>
<feature type="region of interest" description="Disordered" evidence="12">
    <location>
        <begin position="277"/>
        <end position="301"/>
    </location>
</feature>
<dbReference type="Pfam" id="PF07715">
    <property type="entry name" value="Plug"/>
    <property type="match status" value="1"/>
</dbReference>
<keyword evidence="8 15" id="KW-0675">Receptor</keyword>
<evidence type="ECO:0000256" key="5">
    <source>
        <dbReference type="ARBA" id="ARBA00022729"/>
    </source>
</evidence>
<sequence>MPRYIFQNITKKPILKLVLSTVRYRLLALGAVATSLVFVAVSAPAAYAQSPRVPRPPVPKDTLHTDLNEVVVSASRVEESFLQSPVTVEKLNPRAIRLSAAPSFFDAIENLKGVQVITPSLGFKVINARGFTNTTNVRFAQLVDGVDNQAPHIGGPIGNVLGPSDLDILNVEVVPGTAAALYGLNAINGLANFTTKNPFTYEGLSVRQQTGVNHLNDPNVKTFGEKGGSSTSYSETSVRYAKVLLADKLAFKVNATYLRAFDWIANDQTDINGQGNATTGLFGADNPARDPVSSYGNESSDRSTLTLGGKQYSVARTGYNERDLVDYNIRTLKADAALHYRFRPGVELAYTYRVAGFDNVYQRSNRFRLQDYHLQQHALTLTTPVVQARAYLTQENTGHSYNLRSMGENIDRSYKPDATWNADYTSAWNATAGGASVAAAHATARQAADAGRLQPGTEAFNQRLSQLQNINNWDQGAALRVQAKLLHGETQVNIAEALRRSGKSLTDKLDLLAGADHRTYLVVPDGNYFVNPEPGKDALGDNLTYSKTGGFVQAGGRLFQEKIRLTATLRVDKNDYFNVKFNPRFTAVYSPTQRQNFRLSYQSGYRFPSLFEGFSNVNSGQVKRIGGLRVMSDGVFENSYTRASIDAFNNQVTAAVNANTSSQTTAQKRAAAILANQGTLQKNPYTYMKPEYIKSLEVGYKAAFGEGGRLLVDVDFYYNSYRDFIAQVEAYVPIGTANAANSPLRDPQQANYLPITADNSLNAVATALNTRATQARYRLWTNSRSQVYNYGGSAGLRYNLAGGYLLGTNATYTRLDRTENGDGLEDGFNTPRWIYNVSLANENAYRNFGFGLNFRHQVSYYSQTFLVNGDVPAYSTLDAQLSYQLPAAPQVRLKLGASNVLNQYYVSYLGGPSVGGLYYLTVTYGL</sequence>
<evidence type="ECO:0000313" key="16">
    <source>
        <dbReference type="Proteomes" id="UP000317624"/>
    </source>
</evidence>
<organism evidence="15 16">
    <name type="scientific">Hymenobacter setariae</name>
    <dbReference type="NCBI Taxonomy" id="2594794"/>
    <lineage>
        <taxon>Bacteria</taxon>
        <taxon>Pseudomonadati</taxon>
        <taxon>Bacteroidota</taxon>
        <taxon>Cytophagia</taxon>
        <taxon>Cytophagales</taxon>
        <taxon>Hymenobacteraceae</taxon>
        <taxon>Hymenobacter</taxon>
    </lineage>
</organism>
<comment type="similarity">
    <text evidence="10 11">Belongs to the TonB-dependent receptor family.</text>
</comment>
<keyword evidence="16" id="KW-1185">Reference proteome</keyword>
<evidence type="ECO:0000256" key="12">
    <source>
        <dbReference type="SAM" id="MobiDB-lite"/>
    </source>
</evidence>
<dbReference type="EMBL" id="VMRJ01000002">
    <property type="protein sequence ID" value="TVT41193.1"/>
    <property type="molecule type" value="Genomic_DNA"/>
</dbReference>
<dbReference type="Proteomes" id="UP000317624">
    <property type="component" value="Unassembled WGS sequence"/>
</dbReference>
<evidence type="ECO:0000256" key="9">
    <source>
        <dbReference type="ARBA" id="ARBA00023237"/>
    </source>
</evidence>
<dbReference type="GO" id="GO:0015344">
    <property type="term" value="F:siderophore uptake transmembrane transporter activity"/>
    <property type="evidence" value="ECO:0007669"/>
    <property type="project" value="TreeGrafter"/>
</dbReference>
<keyword evidence="4 10" id="KW-0812">Transmembrane</keyword>
<keyword evidence="6 11" id="KW-0798">TonB box</keyword>
<accession>A0A558BXK3</accession>
<dbReference type="SUPFAM" id="SSF56935">
    <property type="entry name" value="Porins"/>
    <property type="match status" value="1"/>
</dbReference>
<comment type="subcellular location">
    <subcellularLocation>
        <location evidence="1 10">Cell outer membrane</location>
        <topology evidence="1 10">Multi-pass membrane protein</topology>
    </subcellularLocation>
</comment>
<evidence type="ECO:0000256" key="4">
    <source>
        <dbReference type="ARBA" id="ARBA00022692"/>
    </source>
</evidence>
<dbReference type="GO" id="GO:0044718">
    <property type="term" value="P:siderophore transmembrane transport"/>
    <property type="evidence" value="ECO:0007669"/>
    <property type="project" value="TreeGrafter"/>
</dbReference>
<dbReference type="GO" id="GO:0009279">
    <property type="term" value="C:cell outer membrane"/>
    <property type="evidence" value="ECO:0007669"/>
    <property type="project" value="UniProtKB-SubCell"/>
</dbReference>
<feature type="domain" description="TonB-dependent receptor plug" evidence="14">
    <location>
        <begin position="83"/>
        <end position="189"/>
    </location>
</feature>
<evidence type="ECO:0000259" key="14">
    <source>
        <dbReference type="Pfam" id="PF07715"/>
    </source>
</evidence>
<keyword evidence="3 10" id="KW-1134">Transmembrane beta strand</keyword>
<dbReference type="PANTHER" id="PTHR30069">
    <property type="entry name" value="TONB-DEPENDENT OUTER MEMBRANE RECEPTOR"/>
    <property type="match status" value="1"/>
</dbReference>
<dbReference type="InterPro" id="IPR012910">
    <property type="entry name" value="Plug_dom"/>
</dbReference>
<evidence type="ECO:0000256" key="11">
    <source>
        <dbReference type="RuleBase" id="RU003357"/>
    </source>
</evidence>
<comment type="caution">
    <text evidence="15">The sequence shown here is derived from an EMBL/GenBank/DDBJ whole genome shotgun (WGS) entry which is preliminary data.</text>
</comment>
<evidence type="ECO:0000256" key="2">
    <source>
        <dbReference type="ARBA" id="ARBA00022448"/>
    </source>
</evidence>
<dbReference type="InterPro" id="IPR039426">
    <property type="entry name" value="TonB-dep_rcpt-like"/>
</dbReference>
<evidence type="ECO:0000256" key="8">
    <source>
        <dbReference type="ARBA" id="ARBA00023170"/>
    </source>
</evidence>
<protein>
    <submittedName>
        <fullName evidence="15">TonB-dependent receptor</fullName>
    </submittedName>
</protein>
<dbReference type="PROSITE" id="PS52016">
    <property type="entry name" value="TONB_DEPENDENT_REC_3"/>
    <property type="match status" value="1"/>
</dbReference>
<evidence type="ECO:0000256" key="3">
    <source>
        <dbReference type="ARBA" id="ARBA00022452"/>
    </source>
</evidence>
<dbReference type="InterPro" id="IPR036942">
    <property type="entry name" value="Beta-barrel_TonB_sf"/>
</dbReference>
<evidence type="ECO:0000256" key="1">
    <source>
        <dbReference type="ARBA" id="ARBA00004571"/>
    </source>
</evidence>
<dbReference type="OrthoDB" id="9760333at2"/>
<dbReference type="AlphaFoldDB" id="A0A558BXK3"/>
<keyword evidence="5" id="KW-0732">Signal</keyword>
<evidence type="ECO:0000256" key="10">
    <source>
        <dbReference type="PROSITE-ProRule" id="PRU01360"/>
    </source>
</evidence>
<dbReference type="InterPro" id="IPR000531">
    <property type="entry name" value="Beta-barrel_TonB"/>
</dbReference>
<evidence type="ECO:0000259" key="13">
    <source>
        <dbReference type="Pfam" id="PF00593"/>
    </source>
</evidence>
<reference evidence="15 16" key="1">
    <citation type="submission" date="2019-07" db="EMBL/GenBank/DDBJ databases">
        <title>Hymenobacter sp. straun FUR1 Genome sequencing and assembly.</title>
        <authorList>
            <person name="Chhetri G."/>
        </authorList>
    </citation>
    <scope>NUCLEOTIDE SEQUENCE [LARGE SCALE GENOMIC DNA]</scope>
    <source>
        <strain evidence="15 16">Fur1</strain>
    </source>
</reference>
<dbReference type="Gene3D" id="2.170.130.10">
    <property type="entry name" value="TonB-dependent receptor, plug domain"/>
    <property type="match status" value="1"/>
</dbReference>
<name>A0A558BXK3_9BACT</name>
<dbReference type="InterPro" id="IPR037066">
    <property type="entry name" value="Plug_dom_sf"/>
</dbReference>
<dbReference type="PANTHER" id="PTHR30069:SF29">
    <property type="entry name" value="HEMOGLOBIN AND HEMOGLOBIN-HAPTOGLOBIN-BINDING PROTEIN 1-RELATED"/>
    <property type="match status" value="1"/>
</dbReference>